<dbReference type="Gene3D" id="2.60.120.10">
    <property type="entry name" value="Jelly Rolls"/>
    <property type="match status" value="1"/>
</dbReference>
<proteinExistence type="predicted"/>
<sequence length="110" mass="12466">MKTVSFLKDIEYNEKKPAVRLLLETDFSKEIQIVFQRNQLMKDHKAPFPITVQILQGSIDFGVLGEIKQLQTGDLISLEAGVIHNLVAVENSVVRLTLSKFDTINRVKNV</sequence>
<keyword evidence="2" id="KW-1185">Reference proteome</keyword>
<dbReference type="InParanoid" id="A0A1Y2PE42"/>
<name>A0A1Y2PE42_9FLAO</name>
<protein>
    <submittedName>
        <fullName evidence="1">Cupin</fullName>
    </submittedName>
</protein>
<gene>
    <name evidence="1" type="ORF">WH52_08165</name>
</gene>
<dbReference type="OrthoDB" id="997205at2"/>
<comment type="caution">
    <text evidence="1">The sequence shown here is derived from an EMBL/GenBank/DDBJ whole genome shotgun (WGS) entry which is preliminary data.</text>
</comment>
<dbReference type="AlphaFoldDB" id="A0A1Y2PE42"/>
<dbReference type="InterPro" id="IPR011051">
    <property type="entry name" value="RmlC_Cupin_sf"/>
</dbReference>
<dbReference type="SUPFAM" id="SSF51182">
    <property type="entry name" value="RmlC-like cupins"/>
    <property type="match status" value="1"/>
</dbReference>
<organism evidence="1 2">
    <name type="scientific">Tenacibaculum holothuriorum</name>
    <dbReference type="NCBI Taxonomy" id="1635173"/>
    <lineage>
        <taxon>Bacteria</taxon>
        <taxon>Pseudomonadati</taxon>
        <taxon>Bacteroidota</taxon>
        <taxon>Flavobacteriia</taxon>
        <taxon>Flavobacteriales</taxon>
        <taxon>Flavobacteriaceae</taxon>
        <taxon>Tenacibaculum</taxon>
    </lineage>
</organism>
<dbReference type="STRING" id="1635173.WH52_08165"/>
<evidence type="ECO:0000313" key="1">
    <source>
        <dbReference type="EMBL" id="OSY87999.1"/>
    </source>
</evidence>
<accession>A0A1Y2PE42</accession>
<dbReference type="Proteomes" id="UP000194221">
    <property type="component" value="Unassembled WGS sequence"/>
</dbReference>
<dbReference type="EMBL" id="LAPZ01000005">
    <property type="protein sequence ID" value="OSY87999.1"/>
    <property type="molecule type" value="Genomic_DNA"/>
</dbReference>
<dbReference type="RefSeq" id="WP_143592113.1">
    <property type="nucleotide sequence ID" value="NZ_LAPZ01000005.1"/>
</dbReference>
<reference evidence="1 2" key="1">
    <citation type="submission" date="2015-03" db="EMBL/GenBank/DDBJ databases">
        <title>Genome sequence of Tenacibaculum sp. S2-2, isolated from intestinal microbiota of sea cucumber, Apostichopus japonicas.</title>
        <authorList>
            <person name="Shao Z."/>
            <person name="Wang L."/>
            <person name="Li X."/>
        </authorList>
    </citation>
    <scope>NUCLEOTIDE SEQUENCE [LARGE SCALE GENOMIC DNA]</scope>
    <source>
        <strain evidence="1 2">S2-2</strain>
    </source>
</reference>
<evidence type="ECO:0000313" key="2">
    <source>
        <dbReference type="Proteomes" id="UP000194221"/>
    </source>
</evidence>
<dbReference type="InterPro" id="IPR014710">
    <property type="entry name" value="RmlC-like_jellyroll"/>
</dbReference>